<dbReference type="PANTHER" id="PTHR10728:SF39">
    <property type="entry name" value="CYTOSOLIC PHOSPHOLIPASE A2 GAMMA"/>
    <property type="match status" value="1"/>
</dbReference>
<dbReference type="SMART" id="SM00022">
    <property type="entry name" value="PLAc"/>
    <property type="match status" value="1"/>
</dbReference>
<reference evidence="5" key="2">
    <citation type="submission" date="2025-09" db="UniProtKB">
        <authorList>
            <consortium name="Ensembl"/>
        </authorList>
    </citation>
    <scope>IDENTIFICATION</scope>
</reference>
<evidence type="ECO:0000313" key="5">
    <source>
        <dbReference type="Ensembl" id="ENSACOP00000024884.1"/>
    </source>
</evidence>
<dbReference type="SUPFAM" id="SSF52151">
    <property type="entry name" value="FabD/lysophospholipase-like"/>
    <property type="match status" value="1"/>
</dbReference>
<proteinExistence type="predicted"/>
<reference evidence="5" key="1">
    <citation type="submission" date="2025-08" db="UniProtKB">
        <authorList>
            <consortium name="Ensembl"/>
        </authorList>
    </citation>
    <scope>IDENTIFICATION</scope>
</reference>
<dbReference type="GO" id="GO:0005654">
    <property type="term" value="C:nucleoplasm"/>
    <property type="evidence" value="ECO:0007669"/>
    <property type="project" value="TreeGrafter"/>
</dbReference>
<dbReference type="GO" id="GO:0005544">
    <property type="term" value="F:calcium-dependent phospholipid binding"/>
    <property type="evidence" value="ECO:0007669"/>
    <property type="project" value="TreeGrafter"/>
</dbReference>
<protein>
    <recommendedName>
        <fullName evidence="4">PLA2c domain-containing protein</fullName>
    </recommendedName>
</protein>
<dbReference type="GO" id="GO:0047498">
    <property type="term" value="F:calcium-dependent phospholipase A2 activity"/>
    <property type="evidence" value="ECO:0007669"/>
    <property type="project" value="TreeGrafter"/>
</dbReference>
<keyword evidence="3" id="KW-0442">Lipid degradation</keyword>
<dbReference type="GO" id="GO:0005635">
    <property type="term" value="C:nuclear envelope"/>
    <property type="evidence" value="ECO:0007669"/>
    <property type="project" value="TreeGrafter"/>
</dbReference>
<evidence type="ECO:0000256" key="1">
    <source>
        <dbReference type="ARBA" id="ARBA00022801"/>
    </source>
</evidence>
<dbReference type="GO" id="GO:0005509">
    <property type="term" value="F:calcium ion binding"/>
    <property type="evidence" value="ECO:0007669"/>
    <property type="project" value="TreeGrafter"/>
</dbReference>
<dbReference type="Ensembl" id="ENSACOT00000025731.1">
    <property type="protein sequence ID" value="ENSACOP00000024884.1"/>
    <property type="gene ID" value="ENSACOG00000016687.1"/>
</dbReference>
<dbReference type="InterPro" id="IPR002642">
    <property type="entry name" value="LysoPLipase_cat_dom"/>
</dbReference>
<dbReference type="Pfam" id="PF01735">
    <property type="entry name" value="PLA2_B"/>
    <property type="match status" value="1"/>
</dbReference>
<dbReference type="Gene3D" id="3.40.1090.10">
    <property type="entry name" value="Cytosolic phospholipase A2 catalytic domain"/>
    <property type="match status" value="1"/>
</dbReference>
<keyword evidence="6" id="KW-1185">Reference proteome</keyword>
<name>A0A8B9J3C7_9PSIT</name>
<keyword evidence="1 3" id="KW-0378">Hydrolase</keyword>
<dbReference type="PROSITE" id="PS51210">
    <property type="entry name" value="PLA2C"/>
    <property type="match status" value="1"/>
</dbReference>
<dbReference type="GO" id="GO:0046475">
    <property type="term" value="P:glycerophospholipid catabolic process"/>
    <property type="evidence" value="ECO:0007669"/>
    <property type="project" value="TreeGrafter"/>
</dbReference>
<dbReference type="GO" id="GO:0005829">
    <property type="term" value="C:cytosol"/>
    <property type="evidence" value="ECO:0007669"/>
    <property type="project" value="TreeGrafter"/>
</dbReference>
<keyword evidence="2 3" id="KW-0443">Lipid metabolism</keyword>
<organism evidence="5 6">
    <name type="scientific">Amazona collaria</name>
    <name type="common">yellow-billed parrot</name>
    <dbReference type="NCBI Taxonomy" id="241587"/>
    <lineage>
        <taxon>Eukaryota</taxon>
        <taxon>Metazoa</taxon>
        <taxon>Chordata</taxon>
        <taxon>Craniata</taxon>
        <taxon>Vertebrata</taxon>
        <taxon>Euteleostomi</taxon>
        <taxon>Archelosauria</taxon>
        <taxon>Archosauria</taxon>
        <taxon>Dinosauria</taxon>
        <taxon>Saurischia</taxon>
        <taxon>Theropoda</taxon>
        <taxon>Coelurosauria</taxon>
        <taxon>Aves</taxon>
        <taxon>Neognathae</taxon>
        <taxon>Neoaves</taxon>
        <taxon>Telluraves</taxon>
        <taxon>Australaves</taxon>
        <taxon>Psittaciformes</taxon>
        <taxon>Psittacidae</taxon>
        <taxon>Amazona</taxon>
    </lineage>
</organism>
<sequence>MATKDEVPCVRQSHELSEGERKATHKRREKVLLCLEKLGIRCEQNKVPNIVVLGSGGGLRAMIAMLGTLVELKKQNFLDAVTYLCGVSGSTWCMSLLYENQKWSEKLMSLEEELFESLSNSSWHIEKAEESLEEAAQDELYSLTDFWAAFFVYQVVQQFDENELADHKEASETGINPYPIYAAVDNEKLSEKGGNFPGTWFEFTPHEAGYTALGAFVSTRHFGSEFEEGKLKEKKKKHICYMQGLWGSAPGNKEETIKYIRDSIARLLHLRGSFLSFAFERSPETFMTYQSILLLLDLQLCAVSGSDPKEVFEKLMSVLSDEGQSESMKLCTAIRDSWAKKTREERMASCAELGKQIEKEFGVYLEKGRIPEEELPPSQAVVLCSVWNFLKMVYKTVLCVLSWKWGTIHNFLYKCSNIKPSYLVENETISLVDAGLAINSAYPLVLRAQRQTDLIISFDFSDGDPFETIKKTASYCQENHIPFPNIEDQKMDGNNPSDCYIFRGDNSCPTVMHFPLFNNVNCSGKVEDYRTRFATWHMSFPGEAIKDLLKKAQLNVSNNRVKIQNEIMRLVLSSRTRKSQK</sequence>
<dbReference type="InterPro" id="IPR016035">
    <property type="entry name" value="Acyl_Trfase/lysoPLipase"/>
</dbReference>
<feature type="domain" description="PLA2c" evidence="4">
    <location>
        <begin position="2"/>
        <end position="581"/>
    </location>
</feature>
<evidence type="ECO:0000256" key="3">
    <source>
        <dbReference type="PROSITE-ProRule" id="PRU00555"/>
    </source>
</evidence>
<dbReference type="Proteomes" id="UP000694522">
    <property type="component" value="Unplaced"/>
</dbReference>
<dbReference type="PANTHER" id="PTHR10728">
    <property type="entry name" value="CYTOSOLIC PHOSPHOLIPASE A2"/>
    <property type="match status" value="1"/>
</dbReference>
<evidence type="ECO:0000313" key="6">
    <source>
        <dbReference type="Proteomes" id="UP000694522"/>
    </source>
</evidence>
<accession>A0A8B9J3C7</accession>
<dbReference type="AlphaFoldDB" id="A0A8B9J3C7"/>
<evidence type="ECO:0000259" key="4">
    <source>
        <dbReference type="PROSITE" id="PS51210"/>
    </source>
</evidence>
<evidence type="ECO:0000256" key="2">
    <source>
        <dbReference type="ARBA" id="ARBA00023098"/>
    </source>
</evidence>